<dbReference type="InterPro" id="IPR004027">
    <property type="entry name" value="SEC_C_motif"/>
</dbReference>
<name>B7GMA8_ANOFW</name>
<accession>B7GMA8</accession>
<dbReference type="Pfam" id="PF02810">
    <property type="entry name" value="SEC-C"/>
    <property type="match status" value="1"/>
</dbReference>
<dbReference type="GO" id="GO:0003677">
    <property type="term" value="F:DNA binding"/>
    <property type="evidence" value="ECO:0007669"/>
    <property type="project" value="InterPro"/>
</dbReference>
<feature type="domain" description="HTH psq-type" evidence="2">
    <location>
        <begin position="288"/>
        <end position="325"/>
    </location>
</feature>
<dbReference type="AlphaFoldDB" id="B7GMA8"/>
<dbReference type="Gene3D" id="3.10.450.50">
    <property type="match status" value="1"/>
</dbReference>
<sequence>MGKMSKVARNALCPCGSGKKYKHCCGNNVVSIHEIVDQEVGQHMHDFIRYAAFEHESFLYQNTKAYINKKERDEDTLIIFRFFISIWVMFFKKDIRGMTILDYYLSTIRKRDVRPSVLSILASWKEAFPSFMQIDHIDGSVALGTDLITGETKQIKFLDQHVDYELKIGQVITCIFVPHGIYTTCFSTFFPMPTVAPNALKHFVQTYWEQCNKDINQWIEQYPYIFQQSLSITLIDTSELSPKHQEVLTILEQKANIDDMSAMDTVRIIWRQYCQTKNPNIRKPEVYAAALHYILLETALQEEWMPQKQLANMYGVSASTLSKRIDDLYMTLEDLELDLEEQFDELAEELGVDEEWDDWEEDDWDDEDIFEVCEDCDEE</sequence>
<organism evidence="3 4">
    <name type="scientific">Anoxybacillus flavithermus (strain DSM 21510 / WK1)</name>
    <dbReference type="NCBI Taxonomy" id="491915"/>
    <lineage>
        <taxon>Bacteria</taxon>
        <taxon>Bacillati</taxon>
        <taxon>Bacillota</taxon>
        <taxon>Bacilli</taxon>
        <taxon>Bacillales</taxon>
        <taxon>Anoxybacillaceae</taxon>
        <taxon>Anoxybacillus</taxon>
    </lineage>
</organism>
<evidence type="ECO:0000256" key="1">
    <source>
        <dbReference type="SAM" id="Coils"/>
    </source>
</evidence>
<protein>
    <submittedName>
        <fullName evidence="3">Predicted regulatory protein containing Sec_C metal binding and HTH Xre family domains</fullName>
    </submittedName>
</protein>
<proteinExistence type="predicted"/>
<dbReference type="HOGENOM" id="CLU_050030_0_0_9"/>
<evidence type="ECO:0000313" key="4">
    <source>
        <dbReference type="Proteomes" id="UP000000742"/>
    </source>
</evidence>
<dbReference type="EMBL" id="CP000922">
    <property type="protein sequence ID" value="ACJ35010.1"/>
    <property type="molecule type" value="Genomic_DNA"/>
</dbReference>
<dbReference type="Pfam" id="PF05225">
    <property type="entry name" value="HTH_psq"/>
    <property type="match status" value="1"/>
</dbReference>
<evidence type="ECO:0000313" key="3">
    <source>
        <dbReference type="EMBL" id="ACJ35010.1"/>
    </source>
</evidence>
<dbReference type="Proteomes" id="UP000000742">
    <property type="component" value="Chromosome"/>
</dbReference>
<gene>
    <name evidence="3" type="ordered locus">Aflv_2657</name>
</gene>
<dbReference type="STRING" id="491915.Aflv_2657"/>
<dbReference type="eggNOG" id="COG3012">
    <property type="taxonomic scope" value="Bacteria"/>
</dbReference>
<dbReference type="SUPFAM" id="SSF103642">
    <property type="entry name" value="Sec-C motif"/>
    <property type="match status" value="1"/>
</dbReference>
<keyword evidence="1" id="KW-0175">Coiled coil</keyword>
<dbReference type="KEGG" id="afl:Aflv_2657"/>
<feature type="coiled-coil region" evidence="1">
    <location>
        <begin position="318"/>
        <end position="349"/>
    </location>
</feature>
<evidence type="ECO:0000259" key="2">
    <source>
        <dbReference type="Pfam" id="PF05225"/>
    </source>
</evidence>
<dbReference type="InterPro" id="IPR007889">
    <property type="entry name" value="HTH_Psq"/>
</dbReference>
<reference evidence="3 4" key="1">
    <citation type="journal article" date="2008" name="Genome Biol.">
        <title>Encapsulated in silica: genome, proteome and physiology of the thermophilic bacterium Anoxybacillus flavithermus WK1.</title>
        <authorList>
            <person name="Saw J.H."/>
            <person name="Mountain B.W."/>
            <person name="Feng L."/>
            <person name="Omelchenko M.V."/>
            <person name="Hou S."/>
            <person name="Saito J.A."/>
            <person name="Stott M.B."/>
            <person name="Li D."/>
            <person name="Zhao G."/>
            <person name="Wu J."/>
            <person name="Galperin M.Y."/>
            <person name="Koonin E.V."/>
            <person name="Makarova K.S."/>
            <person name="Wolf Y.I."/>
            <person name="Rigden D.J."/>
            <person name="Dunfield P.F."/>
            <person name="Wang L."/>
            <person name="Alam M."/>
        </authorList>
    </citation>
    <scope>NUCLEOTIDE SEQUENCE [LARGE SCALE GENOMIC DNA]</scope>
    <source>
        <strain evidence="4">DSM 21510 / WK1</strain>
    </source>
</reference>